<evidence type="ECO:0000313" key="1">
    <source>
        <dbReference type="EMBL" id="MBX64801.1"/>
    </source>
</evidence>
<reference evidence="1" key="1">
    <citation type="submission" date="2018-02" db="EMBL/GenBank/DDBJ databases">
        <title>Rhizophora mucronata_Transcriptome.</title>
        <authorList>
            <person name="Meera S.P."/>
            <person name="Sreeshan A."/>
            <person name="Augustine A."/>
        </authorList>
    </citation>
    <scope>NUCLEOTIDE SEQUENCE</scope>
    <source>
        <tissue evidence="1">Leaf</tissue>
    </source>
</reference>
<organism evidence="1">
    <name type="scientific">Rhizophora mucronata</name>
    <name type="common">Asiatic mangrove</name>
    <dbReference type="NCBI Taxonomy" id="61149"/>
    <lineage>
        <taxon>Eukaryota</taxon>
        <taxon>Viridiplantae</taxon>
        <taxon>Streptophyta</taxon>
        <taxon>Embryophyta</taxon>
        <taxon>Tracheophyta</taxon>
        <taxon>Spermatophyta</taxon>
        <taxon>Magnoliopsida</taxon>
        <taxon>eudicotyledons</taxon>
        <taxon>Gunneridae</taxon>
        <taxon>Pentapetalae</taxon>
        <taxon>rosids</taxon>
        <taxon>fabids</taxon>
        <taxon>Malpighiales</taxon>
        <taxon>Rhizophoraceae</taxon>
        <taxon>Rhizophora</taxon>
    </lineage>
</organism>
<dbReference type="AlphaFoldDB" id="A0A2P2QCU4"/>
<name>A0A2P2QCU4_RHIMU</name>
<sequence length="32" mass="3837">MRKEKGMAVAMMQRSLQIMKTWLQTVPFTRTH</sequence>
<dbReference type="EMBL" id="GGEC01084317">
    <property type="protein sequence ID" value="MBX64801.1"/>
    <property type="molecule type" value="Transcribed_RNA"/>
</dbReference>
<accession>A0A2P2QCU4</accession>
<protein>
    <submittedName>
        <fullName evidence="1">Uncharacterized protein</fullName>
    </submittedName>
</protein>
<proteinExistence type="predicted"/>